<dbReference type="EMBL" id="CP040916">
    <property type="protein sequence ID" value="QDQ09615.1"/>
    <property type="molecule type" value="Genomic_DNA"/>
</dbReference>
<organism evidence="1 2">
    <name type="scientific">Streptomyces spectabilis</name>
    <dbReference type="NCBI Taxonomy" id="68270"/>
    <lineage>
        <taxon>Bacteria</taxon>
        <taxon>Bacillati</taxon>
        <taxon>Actinomycetota</taxon>
        <taxon>Actinomycetes</taxon>
        <taxon>Kitasatosporales</taxon>
        <taxon>Streptomycetaceae</taxon>
        <taxon>Streptomyces</taxon>
    </lineage>
</organism>
<sequence>MAVLLYYPLVIPPVEIVHQALLYWDGISSVVPRDREVFQAAISAELLELQQRELYSPLVFDDRAGYSDDDSAYARLMRDWGASSVLVRELERMASRPQPPRPGSPPDSFIYWSKVNERLIRRLIQLGLAESQPQQSYRVAVAQEVQQTVIGTIVRRLALSPLDGGAAEQRAYFPCTDREDAHRLAHQPLGQARSLSWEVEIGRLLPLPGPGTSTGEVLAFRERYTDERVRLMRAVHRLLGDLRRDYEHPADVLAQLRRELTEAVEDFQAAAKGSRMVWINRSVTAAVALGAAAAGSLLVPDLGWVLGTVGGYALNVATRETRPVTNAAQRHDFSYLHRVRTQLA</sequence>
<gene>
    <name evidence="1" type="ORF">FH965_02780</name>
</gene>
<evidence type="ECO:0000313" key="2">
    <source>
        <dbReference type="Proteomes" id="UP000316806"/>
    </source>
</evidence>
<dbReference type="RefSeq" id="WP_144001193.1">
    <property type="nucleotide sequence ID" value="NZ_CP040916.1"/>
</dbReference>
<dbReference type="Proteomes" id="UP000316806">
    <property type="component" value="Chromosome"/>
</dbReference>
<proteinExistence type="predicted"/>
<reference evidence="1 2" key="1">
    <citation type="journal article" date="2019" name="J. Ind. Microbiol. Biotechnol.">
        <title>The complete genomic sequence of Streptomyces spectabilis NRRL-2792 and identification of secondary metabolite biosynthetic gene clusters.</title>
        <authorList>
            <person name="Sinha A."/>
            <person name="Phillips-Salemka S."/>
            <person name="Niraula T.A."/>
            <person name="Short K.A."/>
            <person name="Niraula N.P."/>
        </authorList>
    </citation>
    <scope>NUCLEOTIDE SEQUENCE [LARGE SCALE GENOMIC DNA]</scope>
    <source>
        <strain evidence="1 2">NRRL 2792</strain>
    </source>
</reference>
<accession>A0A516R1T4</accession>
<protein>
    <submittedName>
        <fullName evidence="1">Uncharacterized protein</fullName>
    </submittedName>
</protein>
<evidence type="ECO:0000313" key="1">
    <source>
        <dbReference type="EMBL" id="QDQ09615.1"/>
    </source>
</evidence>
<name>A0A516R1T4_STRST</name>
<dbReference type="AlphaFoldDB" id="A0A516R1T4"/>